<dbReference type="RefSeq" id="WP_106228157.1">
    <property type="nucleotide sequence ID" value="NZ_PVTV01000015.1"/>
</dbReference>
<gene>
    <name evidence="2" type="ORF">BCM14_2327</name>
</gene>
<sequence length="218" mass="24100">MFTFVKTSRRVFVAARLLAYTFLLSLGHTAVLADTACTVPMKLAIKDSYVYMTGGICEGDSDKFIQFMQGKGQPYKVLRLNNMGGLGLDAIKMGRYLRANKLTTWTDGKQDVCSSGCNRVFAGGLKRVYSRADNIMTGKNVSSRRGLGYHLPNANGARDSKDMFYEQNIIPYLKEMLPAAAVAWIVKTDEGNPTENMVWLNGNRAIRLGIATDSQSPF</sequence>
<dbReference type="AlphaFoldDB" id="A0A2T0XE33"/>
<protein>
    <submittedName>
        <fullName evidence="2">Uncharacterized protein</fullName>
    </submittedName>
</protein>
<dbReference type="InterPro" id="IPR029045">
    <property type="entry name" value="ClpP/crotonase-like_dom_sf"/>
</dbReference>
<evidence type="ECO:0000256" key="1">
    <source>
        <dbReference type="SAM" id="SignalP"/>
    </source>
</evidence>
<reference evidence="2 3" key="1">
    <citation type="submission" date="2018-03" db="EMBL/GenBank/DDBJ databases">
        <title>Genomic Encyclopedia of Type Strains, Phase III (KMG-III): the genomes of soil and plant-associated and newly described type strains.</title>
        <authorList>
            <person name="Whitman W."/>
        </authorList>
    </citation>
    <scope>NUCLEOTIDE SEQUENCE [LARGE SCALE GENOMIC DNA]</scope>
    <source>
        <strain evidence="2 3">MWH-P2sevCIIIb</strain>
    </source>
</reference>
<comment type="caution">
    <text evidence="2">The sequence shown here is derived from an EMBL/GenBank/DDBJ whole genome shotgun (WGS) entry which is preliminary data.</text>
</comment>
<keyword evidence="3" id="KW-1185">Reference proteome</keyword>
<feature type="signal peptide" evidence="1">
    <location>
        <begin position="1"/>
        <end position="33"/>
    </location>
</feature>
<name>A0A2T0XE33_9BURK</name>
<keyword evidence="1" id="KW-0732">Signal</keyword>
<evidence type="ECO:0000313" key="3">
    <source>
        <dbReference type="Proteomes" id="UP000238308"/>
    </source>
</evidence>
<evidence type="ECO:0000313" key="2">
    <source>
        <dbReference type="EMBL" id="PRY97187.1"/>
    </source>
</evidence>
<organism evidence="2 3">
    <name type="scientific">Jezberella montanilacus</name>
    <dbReference type="NCBI Taxonomy" id="323426"/>
    <lineage>
        <taxon>Bacteria</taxon>
        <taxon>Pseudomonadati</taxon>
        <taxon>Pseudomonadota</taxon>
        <taxon>Betaproteobacteria</taxon>
        <taxon>Burkholderiales</taxon>
        <taxon>Alcaligenaceae</taxon>
        <taxon>Jezberella</taxon>
    </lineage>
</organism>
<accession>A0A2T0XE33</accession>
<dbReference type="SUPFAM" id="SSF52096">
    <property type="entry name" value="ClpP/crotonase"/>
    <property type="match status" value="1"/>
</dbReference>
<dbReference type="OrthoDB" id="5935280at2"/>
<dbReference type="EMBL" id="PVTV01000015">
    <property type="protein sequence ID" value="PRY97187.1"/>
    <property type="molecule type" value="Genomic_DNA"/>
</dbReference>
<feature type="chain" id="PRO_5015678090" evidence="1">
    <location>
        <begin position="34"/>
        <end position="218"/>
    </location>
</feature>
<proteinExistence type="predicted"/>
<dbReference type="Proteomes" id="UP000238308">
    <property type="component" value="Unassembled WGS sequence"/>
</dbReference>